<feature type="compositionally biased region" description="Basic and acidic residues" evidence="6">
    <location>
        <begin position="235"/>
        <end position="244"/>
    </location>
</feature>
<dbReference type="Gene3D" id="3.60.130.10">
    <property type="entry name" value="Clavaminate synthase-like"/>
    <property type="match status" value="1"/>
</dbReference>
<feature type="domain" description="TauD/TfdA-like" evidence="7">
    <location>
        <begin position="66"/>
        <end position="330"/>
    </location>
</feature>
<dbReference type="InterPro" id="IPR003819">
    <property type="entry name" value="TauD/TfdA-like"/>
</dbReference>
<accession>A0A427Y4T1</accession>
<keyword evidence="9" id="KW-1185">Reference proteome</keyword>
<dbReference type="AlphaFoldDB" id="A0A427Y4T1"/>
<evidence type="ECO:0000256" key="6">
    <source>
        <dbReference type="SAM" id="MobiDB-lite"/>
    </source>
</evidence>
<comment type="caution">
    <text evidence="8">The sequence shown here is derived from an EMBL/GenBank/DDBJ whole genome shotgun (WGS) entry which is preliminary data.</text>
</comment>
<dbReference type="STRING" id="105984.A0A427Y4T1"/>
<dbReference type="InterPro" id="IPR042098">
    <property type="entry name" value="TauD-like_sf"/>
</dbReference>
<proteinExistence type="inferred from homology"/>
<keyword evidence="5" id="KW-0408">Iron</keyword>
<keyword evidence="4" id="KW-0560">Oxidoreductase</keyword>
<keyword evidence="2" id="KW-0479">Metal-binding</keyword>
<dbReference type="GO" id="GO:0016706">
    <property type="term" value="F:2-oxoglutarate-dependent dioxygenase activity"/>
    <property type="evidence" value="ECO:0007669"/>
    <property type="project" value="TreeGrafter"/>
</dbReference>
<organism evidence="8 9">
    <name type="scientific">Apiotrichum porosum</name>
    <dbReference type="NCBI Taxonomy" id="105984"/>
    <lineage>
        <taxon>Eukaryota</taxon>
        <taxon>Fungi</taxon>
        <taxon>Dikarya</taxon>
        <taxon>Basidiomycota</taxon>
        <taxon>Agaricomycotina</taxon>
        <taxon>Tremellomycetes</taxon>
        <taxon>Trichosporonales</taxon>
        <taxon>Trichosporonaceae</taxon>
        <taxon>Apiotrichum</taxon>
    </lineage>
</organism>
<dbReference type="PANTHER" id="PTHR30468:SF10">
    <property type="entry name" value="TAUD_TFDA-LIKE DOMAIN-CONTAINING PROTEIN"/>
    <property type="match status" value="1"/>
</dbReference>
<dbReference type="GO" id="GO:0005737">
    <property type="term" value="C:cytoplasm"/>
    <property type="evidence" value="ECO:0007669"/>
    <property type="project" value="TreeGrafter"/>
</dbReference>
<protein>
    <recommendedName>
        <fullName evidence="7">TauD/TfdA-like domain-containing protein</fullName>
    </recommendedName>
</protein>
<sequence>MAPVALANTPSPTIEAIKAAAVAAATSPVDLRTYASFDSTPAIGTEFAATATDNKPALTIQDVIADPAKTVALGRLISERGVVFFRDGNITPEQQKDLVLALARAGGAPEESGLHIHPLTFENSELGDQITWISNEYRDLYIEGYNRDLPSIVQRKPGKSLWHSDITFEKVPSAYASLQIRDLPSTGGDTLWASAYEAYDRLSPSFQQALEGLTAVHDSNEAFKGYASRRNKPLRSGERGHPDNVGDDLSAIHPVIRTNPVTGWKGVFVNPGFTKRIVELTQPESDALLNFLFDHISANHDLQVRFRWTENALAIWDNRSTFHAATPDVDDVRRAGPRSVSLGERPYYDPKSVSRRAALAERAAAAAKA</sequence>
<dbReference type="InterPro" id="IPR051323">
    <property type="entry name" value="AtsK-like"/>
</dbReference>
<keyword evidence="3" id="KW-0223">Dioxygenase</keyword>
<evidence type="ECO:0000313" key="8">
    <source>
        <dbReference type="EMBL" id="RSH86094.1"/>
    </source>
</evidence>
<evidence type="ECO:0000256" key="5">
    <source>
        <dbReference type="ARBA" id="ARBA00023004"/>
    </source>
</evidence>
<dbReference type="RefSeq" id="XP_028478879.1">
    <property type="nucleotide sequence ID" value="XM_028619907.1"/>
</dbReference>
<gene>
    <name evidence="8" type="ORF">EHS24_004315</name>
</gene>
<evidence type="ECO:0000256" key="2">
    <source>
        <dbReference type="ARBA" id="ARBA00022723"/>
    </source>
</evidence>
<feature type="region of interest" description="Disordered" evidence="6">
    <location>
        <begin position="228"/>
        <end position="247"/>
    </location>
</feature>
<reference evidence="8 9" key="1">
    <citation type="submission" date="2018-11" db="EMBL/GenBank/DDBJ databases">
        <title>Genome sequence of Apiotrichum porosum DSM 27194.</title>
        <authorList>
            <person name="Aliyu H."/>
            <person name="Gorte O."/>
            <person name="Ochsenreither K."/>
        </authorList>
    </citation>
    <scope>NUCLEOTIDE SEQUENCE [LARGE SCALE GENOMIC DNA]</scope>
    <source>
        <strain evidence="8 9">DSM 27194</strain>
    </source>
</reference>
<comment type="similarity">
    <text evidence="1">Belongs to the TfdA dioxygenase family.</text>
</comment>
<dbReference type="GeneID" id="39588858"/>
<dbReference type="Pfam" id="PF02668">
    <property type="entry name" value="TauD"/>
    <property type="match status" value="1"/>
</dbReference>
<evidence type="ECO:0000259" key="7">
    <source>
        <dbReference type="Pfam" id="PF02668"/>
    </source>
</evidence>
<dbReference type="SUPFAM" id="SSF51197">
    <property type="entry name" value="Clavaminate synthase-like"/>
    <property type="match status" value="1"/>
</dbReference>
<evidence type="ECO:0000313" key="9">
    <source>
        <dbReference type="Proteomes" id="UP000279236"/>
    </source>
</evidence>
<name>A0A427Y4T1_9TREE</name>
<dbReference type="OrthoDB" id="10257314at2759"/>
<evidence type="ECO:0000256" key="1">
    <source>
        <dbReference type="ARBA" id="ARBA00005896"/>
    </source>
</evidence>
<evidence type="ECO:0000256" key="3">
    <source>
        <dbReference type="ARBA" id="ARBA00022964"/>
    </source>
</evidence>
<dbReference type="Proteomes" id="UP000279236">
    <property type="component" value="Unassembled WGS sequence"/>
</dbReference>
<dbReference type="GO" id="GO:0046872">
    <property type="term" value="F:metal ion binding"/>
    <property type="evidence" value="ECO:0007669"/>
    <property type="project" value="UniProtKB-KW"/>
</dbReference>
<evidence type="ECO:0000256" key="4">
    <source>
        <dbReference type="ARBA" id="ARBA00023002"/>
    </source>
</evidence>
<dbReference type="EMBL" id="RSCE01000002">
    <property type="protein sequence ID" value="RSH86094.1"/>
    <property type="molecule type" value="Genomic_DNA"/>
</dbReference>
<dbReference type="PANTHER" id="PTHR30468">
    <property type="entry name" value="ALPHA-KETOGLUTARATE-DEPENDENT SULFONATE DIOXYGENASE"/>
    <property type="match status" value="1"/>
</dbReference>